<proteinExistence type="predicted"/>
<dbReference type="InterPro" id="IPR049279">
    <property type="entry name" value="DUF3108-like"/>
</dbReference>
<evidence type="ECO:0000259" key="2">
    <source>
        <dbReference type="Pfam" id="PF21347"/>
    </source>
</evidence>
<evidence type="ECO:0000313" key="3">
    <source>
        <dbReference type="EMBL" id="SMC00156.1"/>
    </source>
</evidence>
<name>A0A1W1W3H6_9BACT</name>
<dbReference type="RefSeq" id="WP_084447552.1">
    <property type="nucleotide sequence ID" value="NZ_FWWW01000098.1"/>
</dbReference>
<evidence type="ECO:0000256" key="1">
    <source>
        <dbReference type="SAM" id="SignalP"/>
    </source>
</evidence>
<accession>A0A1W1W3H6</accession>
<feature type="chain" id="PRO_5012438770" description="DUF3108 domain-containing protein" evidence="1">
    <location>
        <begin position="24"/>
        <end position="261"/>
    </location>
</feature>
<dbReference type="Gene3D" id="2.40.360.20">
    <property type="match status" value="1"/>
</dbReference>
<dbReference type="STRING" id="645990.SAMN00120144_2547"/>
<reference evidence="3 4" key="1">
    <citation type="submission" date="2017-04" db="EMBL/GenBank/DDBJ databases">
        <authorList>
            <person name="Afonso C.L."/>
            <person name="Miller P.J."/>
            <person name="Scott M.A."/>
            <person name="Spackman E."/>
            <person name="Goraichik I."/>
            <person name="Dimitrov K.M."/>
            <person name="Suarez D.L."/>
            <person name="Swayne D.E."/>
        </authorList>
    </citation>
    <scope>NUCLEOTIDE SEQUENCE [LARGE SCALE GENOMIC DNA]</scope>
    <source>
        <strain evidence="3 4">DSM 11622</strain>
    </source>
</reference>
<dbReference type="Proteomes" id="UP000192266">
    <property type="component" value="Unassembled WGS sequence"/>
</dbReference>
<feature type="signal peptide" evidence="1">
    <location>
        <begin position="1"/>
        <end position="23"/>
    </location>
</feature>
<dbReference type="EMBL" id="FWWW01000098">
    <property type="protein sequence ID" value="SMC00156.1"/>
    <property type="molecule type" value="Genomic_DNA"/>
</dbReference>
<dbReference type="OrthoDB" id="665223at2"/>
<protein>
    <recommendedName>
        <fullName evidence="2">DUF3108 domain-containing protein</fullName>
    </recommendedName>
</protein>
<dbReference type="AlphaFoldDB" id="A0A1W1W3H6"/>
<organism evidence="3 4">
    <name type="scientific">Hymenobacter roseosalivarius DSM 11622</name>
    <dbReference type="NCBI Taxonomy" id="645990"/>
    <lineage>
        <taxon>Bacteria</taxon>
        <taxon>Pseudomonadati</taxon>
        <taxon>Bacteroidota</taxon>
        <taxon>Cytophagia</taxon>
        <taxon>Cytophagales</taxon>
        <taxon>Hymenobacteraceae</taxon>
        <taxon>Hymenobacter</taxon>
    </lineage>
</organism>
<keyword evidence="1" id="KW-0732">Signal</keyword>
<feature type="domain" description="DUF3108" evidence="2">
    <location>
        <begin position="50"/>
        <end position="251"/>
    </location>
</feature>
<gene>
    <name evidence="3" type="ORF">SAMN00120144_2547</name>
</gene>
<dbReference type="Pfam" id="PF21347">
    <property type="entry name" value="DUF3108_like"/>
    <property type="match status" value="1"/>
</dbReference>
<sequence>MPYSYYTLLSSCALVLLSFTTQAQESLPAPAVSTPLDCTHPFGLNSYMELVYSITDERGKPAGTIRQRVVSLGAQTNKKKTVTTNTALVKSGLYDVKNRLIRLQDLTYGCRQDTTFTDGMSEIEFKNLSSFRDRRLAYTPVGLAWPNEPTVGTMLPGGGVSVQVSSTAVNIAQVNTTVRRRRIVSGPAPLVTPAGTFQCYKVECEREASTAPREDMVMRTRTRVIDYYSPAVGIVKTEVYNKNGKLAETRLLTARNAGNQP</sequence>
<keyword evidence="4" id="KW-1185">Reference proteome</keyword>
<evidence type="ECO:0000313" key="4">
    <source>
        <dbReference type="Proteomes" id="UP000192266"/>
    </source>
</evidence>